<proteinExistence type="inferred from homology"/>
<dbReference type="GO" id="GO:0004519">
    <property type="term" value="F:endonuclease activity"/>
    <property type="evidence" value="ECO:0007669"/>
    <property type="project" value="UniProtKB-KW"/>
</dbReference>
<dbReference type="EMBL" id="LRBP01000039">
    <property type="protein sequence ID" value="OII70749.1"/>
    <property type="molecule type" value="Genomic_DNA"/>
</dbReference>
<dbReference type="InterPro" id="IPR036980">
    <property type="entry name" value="RNase_P/MRP_Rpp29_sf"/>
</dbReference>
<dbReference type="AlphaFoldDB" id="A0A1J4MD07"/>
<evidence type="ECO:0000256" key="1">
    <source>
        <dbReference type="ARBA" id="ARBA00006181"/>
    </source>
</evidence>
<comment type="caution">
    <text evidence="8">The sequence shown here is derived from an EMBL/GenBank/DDBJ whole genome shotgun (WGS) entry which is preliminary data.</text>
</comment>
<dbReference type="PIRSF" id="PIRSF027081">
    <property type="entry name" value="RNase_P/MRP_p29_subunit"/>
    <property type="match status" value="1"/>
</dbReference>
<dbReference type="SMART" id="SM00538">
    <property type="entry name" value="POP4"/>
    <property type="match status" value="1"/>
</dbReference>
<name>A0A1J4MD07_9CRYT</name>
<dbReference type="GO" id="GO:0000172">
    <property type="term" value="C:ribonuclease MRP complex"/>
    <property type="evidence" value="ECO:0007669"/>
    <property type="project" value="InterPro"/>
</dbReference>
<dbReference type="HAMAP" id="MF_00754">
    <property type="entry name" value="RNase_P_1"/>
    <property type="match status" value="1"/>
</dbReference>
<comment type="similarity">
    <text evidence="1">Belongs to the eukaryotic/archaeal RNase P protein component 1 family.</text>
</comment>
<evidence type="ECO:0000313" key="9">
    <source>
        <dbReference type="Proteomes" id="UP000186176"/>
    </source>
</evidence>
<dbReference type="PANTHER" id="PTHR13348:SF0">
    <property type="entry name" value="RIBONUCLEASE P PROTEIN SUBUNIT P29"/>
    <property type="match status" value="1"/>
</dbReference>
<evidence type="ECO:0000256" key="3">
    <source>
        <dbReference type="ARBA" id="ARBA00022694"/>
    </source>
</evidence>
<dbReference type="Pfam" id="PF01868">
    <property type="entry name" value="RNase_P-MRP_p29"/>
    <property type="match status" value="1"/>
</dbReference>
<evidence type="ECO:0000256" key="5">
    <source>
        <dbReference type="ARBA" id="ARBA00022759"/>
    </source>
</evidence>
<evidence type="ECO:0000256" key="6">
    <source>
        <dbReference type="ARBA" id="ARBA00022801"/>
    </source>
</evidence>
<accession>A0A1J4MD07</accession>
<dbReference type="GO" id="GO:0033204">
    <property type="term" value="F:ribonuclease P RNA binding"/>
    <property type="evidence" value="ECO:0007669"/>
    <property type="project" value="InterPro"/>
</dbReference>
<dbReference type="InterPro" id="IPR023534">
    <property type="entry name" value="Rof/RNase_P-like"/>
</dbReference>
<dbReference type="GO" id="GO:0016787">
    <property type="term" value="F:hydrolase activity"/>
    <property type="evidence" value="ECO:0007669"/>
    <property type="project" value="UniProtKB-KW"/>
</dbReference>
<comment type="subcellular location">
    <subcellularLocation>
        <location evidence="7">Nucleus</location>
        <location evidence="7">Nucleolus</location>
    </subcellularLocation>
</comment>
<evidence type="ECO:0000256" key="4">
    <source>
        <dbReference type="ARBA" id="ARBA00022722"/>
    </source>
</evidence>
<evidence type="ECO:0000256" key="2">
    <source>
        <dbReference type="ARBA" id="ARBA00022490"/>
    </source>
</evidence>
<keyword evidence="3 7" id="KW-0819">tRNA processing</keyword>
<dbReference type="Proteomes" id="UP000186176">
    <property type="component" value="Unassembled WGS sequence"/>
</dbReference>
<dbReference type="Gene3D" id="2.30.30.210">
    <property type="entry name" value="Ribonuclease P/MRP, subunit p29"/>
    <property type="match status" value="1"/>
</dbReference>
<keyword evidence="5" id="KW-0255">Endonuclease</keyword>
<dbReference type="VEuPathDB" id="CryptoDB:cubi_00894"/>
<sequence length="270" mass="30534">MEKDNFESDRGHSIYSIFTDQEKVPCFGNDNLNSKTVYGSLEDTGLDLKVMRDVENYLGYSSGMDELKQLGYGTSNPKLTGITTSVIRMDKVKEEKPAQNEQGLKKLNHKVFKNEGFFDIAKEIKLKKLSYSHFIPLHQLWKQYIKGLTESSSTYGGSSGATGVRGGIRFSQLSQSISQADLHGSIMNVISSRNKSCVNIQGIVVKETKETFVIISTDNRVRTILKNQSIFGIVIFNDYIITIYGSQLCYHPCERIKHKFRHRDSLNIIP</sequence>
<comment type="subunit">
    <text evidence="7">Component of nuclear RNase P and RNase MRP.</text>
</comment>
<comment type="function">
    <text evidence="7">Component of ribonuclease P, a ribonucleoprotein complex that generates mature tRNA molecules by cleaving their 5'-ends.</text>
</comment>
<dbReference type="OrthoDB" id="124041at2759"/>
<keyword evidence="2" id="KW-0963">Cytoplasm</keyword>
<organism evidence="8 9">
    <name type="scientific">Cryptosporidium ubiquitum</name>
    <dbReference type="NCBI Taxonomy" id="857276"/>
    <lineage>
        <taxon>Eukaryota</taxon>
        <taxon>Sar</taxon>
        <taxon>Alveolata</taxon>
        <taxon>Apicomplexa</taxon>
        <taxon>Conoidasida</taxon>
        <taxon>Coccidia</taxon>
        <taxon>Eucoccidiorida</taxon>
        <taxon>Eimeriorina</taxon>
        <taxon>Cryptosporidiidae</taxon>
        <taxon>Cryptosporidium</taxon>
    </lineage>
</organism>
<evidence type="ECO:0000256" key="7">
    <source>
        <dbReference type="PIRNR" id="PIRNR027081"/>
    </source>
</evidence>
<dbReference type="GO" id="GO:0001682">
    <property type="term" value="P:tRNA 5'-leader removal"/>
    <property type="evidence" value="ECO:0007669"/>
    <property type="project" value="InterPro"/>
</dbReference>
<dbReference type="SUPFAM" id="SSF101744">
    <property type="entry name" value="Rof/RNase P subunit-like"/>
    <property type="match status" value="1"/>
</dbReference>
<dbReference type="RefSeq" id="XP_028872857.1">
    <property type="nucleotide sequence ID" value="XM_029017906.1"/>
</dbReference>
<dbReference type="GO" id="GO:0006364">
    <property type="term" value="P:rRNA processing"/>
    <property type="evidence" value="ECO:0007669"/>
    <property type="project" value="TreeGrafter"/>
</dbReference>
<dbReference type="InterPro" id="IPR023538">
    <property type="entry name" value="RNP1"/>
</dbReference>
<keyword evidence="7" id="KW-0539">Nucleus</keyword>
<evidence type="ECO:0000313" key="8">
    <source>
        <dbReference type="EMBL" id="OII70749.1"/>
    </source>
</evidence>
<keyword evidence="6" id="KW-0378">Hydrolase</keyword>
<gene>
    <name evidence="8" type="ORF">cubi_00894</name>
</gene>
<protein>
    <recommendedName>
        <fullName evidence="7">Ribonuclease P protein subunit p29</fullName>
    </recommendedName>
</protein>
<keyword evidence="4" id="KW-0540">Nuclease</keyword>
<dbReference type="PANTHER" id="PTHR13348">
    <property type="entry name" value="RIBONUCLEASE P SUBUNIT P29"/>
    <property type="match status" value="1"/>
</dbReference>
<dbReference type="GO" id="GO:0030677">
    <property type="term" value="C:ribonuclease P complex"/>
    <property type="evidence" value="ECO:0007669"/>
    <property type="project" value="UniProtKB-UniRule"/>
</dbReference>
<dbReference type="GeneID" id="39977685"/>
<reference evidence="8 9" key="1">
    <citation type="submission" date="2016-10" db="EMBL/GenBank/DDBJ databases">
        <title>Reductive evolution of mitochondrial metabolism and differential evolution of invasion-related proteins in Cryptosporidium.</title>
        <authorList>
            <person name="Liu S."/>
            <person name="Roellig D.M."/>
            <person name="Guo Y."/>
            <person name="Li N."/>
            <person name="Frace M.A."/>
            <person name="Tang K."/>
            <person name="Zhang L."/>
            <person name="Feng Y."/>
            <person name="Xiao L."/>
        </authorList>
    </citation>
    <scope>NUCLEOTIDE SEQUENCE [LARGE SCALE GENOMIC DNA]</scope>
    <source>
        <strain evidence="8">39726</strain>
    </source>
</reference>
<dbReference type="InterPro" id="IPR002730">
    <property type="entry name" value="Rpp29/RNP1"/>
</dbReference>
<dbReference type="InterPro" id="IPR016848">
    <property type="entry name" value="RNase_P/MRP_Rpp29-subunit"/>
</dbReference>
<dbReference type="GO" id="GO:0005730">
    <property type="term" value="C:nucleolus"/>
    <property type="evidence" value="ECO:0007669"/>
    <property type="project" value="UniProtKB-SubCell"/>
</dbReference>
<keyword evidence="9" id="KW-1185">Reference proteome</keyword>